<gene>
    <name evidence="2" type="ORF">ACFSUS_21280</name>
</gene>
<evidence type="ECO:0000313" key="2">
    <source>
        <dbReference type="EMBL" id="MFD2573189.1"/>
    </source>
</evidence>
<sequence length="107" mass="11793">MAQTLLATVVSDPQPQPGQKHRSSGNFSTDSMPSGTKYVSFQVINTANPDIIHFDVMQDVSMGIDPTRYSDAYNGFQSNYTDPHRSLYIANPRNASGNFTVQVYANT</sequence>
<comment type="caution">
    <text evidence="2">The sequence shown here is derived from an EMBL/GenBank/DDBJ whole genome shotgun (WGS) entry which is preliminary data.</text>
</comment>
<keyword evidence="3" id="KW-1185">Reference proteome</keyword>
<name>A0ABW5M923_9BACT</name>
<protein>
    <submittedName>
        <fullName evidence="2">Uncharacterized protein</fullName>
    </submittedName>
</protein>
<organism evidence="2 3">
    <name type="scientific">Spirosoma soli</name>
    <dbReference type="NCBI Taxonomy" id="1770529"/>
    <lineage>
        <taxon>Bacteria</taxon>
        <taxon>Pseudomonadati</taxon>
        <taxon>Bacteroidota</taxon>
        <taxon>Cytophagia</taxon>
        <taxon>Cytophagales</taxon>
        <taxon>Cytophagaceae</taxon>
        <taxon>Spirosoma</taxon>
    </lineage>
</organism>
<feature type="region of interest" description="Disordered" evidence="1">
    <location>
        <begin position="1"/>
        <end position="32"/>
    </location>
</feature>
<evidence type="ECO:0000313" key="3">
    <source>
        <dbReference type="Proteomes" id="UP001597469"/>
    </source>
</evidence>
<dbReference type="RefSeq" id="WP_381525785.1">
    <property type="nucleotide sequence ID" value="NZ_JBHULN010000016.1"/>
</dbReference>
<accession>A0ABW5M923</accession>
<proteinExistence type="predicted"/>
<dbReference type="Proteomes" id="UP001597469">
    <property type="component" value="Unassembled WGS sequence"/>
</dbReference>
<reference evidence="3" key="1">
    <citation type="journal article" date="2019" name="Int. J. Syst. Evol. Microbiol.">
        <title>The Global Catalogue of Microorganisms (GCM) 10K type strain sequencing project: providing services to taxonomists for standard genome sequencing and annotation.</title>
        <authorList>
            <consortium name="The Broad Institute Genomics Platform"/>
            <consortium name="The Broad Institute Genome Sequencing Center for Infectious Disease"/>
            <person name="Wu L."/>
            <person name="Ma J."/>
        </authorList>
    </citation>
    <scope>NUCLEOTIDE SEQUENCE [LARGE SCALE GENOMIC DNA]</scope>
    <source>
        <strain evidence="3">KCTC 42805</strain>
    </source>
</reference>
<dbReference type="EMBL" id="JBHULN010000016">
    <property type="protein sequence ID" value="MFD2573189.1"/>
    <property type="molecule type" value="Genomic_DNA"/>
</dbReference>
<evidence type="ECO:0000256" key="1">
    <source>
        <dbReference type="SAM" id="MobiDB-lite"/>
    </source>
</evidence>